<comment type="caution">
    <text evidence="2">The sequence shown here is derived from an EMBL/GenBank/DDBJ whole genome shotgun (WGS) entry which is preliminary data.</text>
</comment>
<dbReference type="InterPro" id="IPR017451">
    <property type="entry name" value="F-box-assoc_interact_dom"/>
</dbReference>
<proteinExistence type="predicted"/>
<dbReference type="PROSITE" id="PS50181">
    <property type="entry name" value="FBOX"/>
    <property type="match status" value="1"/>
</dbReference>
<dbReference type="SUPFAM" id="SSF81383">
    <property type="entry name" value="F-box domain"/>
    <property type="match status" value="1"/>
</dbReference>
<sequence length="293" mass="33898">MSDEIPDELIEEIFSRLPVKTLIRFRCVSKSWRAIIGSQDFIRKHLNHSSNHTLILGNFNHSYSGIEEPYLYSADYNSFLETNRADFKELSLPIMPRTEISSDTWGSCNGLICLLCFWKSRIFLWNPSTRKHRILPEAKFEIPNILKGDVQTIYGIGNDFVNDDYKVVSMVQIDTVDDDVYSQVKVYSLKSDSWRSVEDFPYYFDWGNSGKLANGALHWVVKASAKSESENLIAAFDLGTEEYSDCFQKVRLKPIAYSKCRRRVLLGQTDRLLLWFVHGETWGRDSEQEGGFR</sequence>
<dbReference type="SMART" id="SM00256">
    <property type="entry name" value="FBOX"/>
    <property type="match status" value="1"/>
</dbReference>
<name>A0ABD2Z9L5_9GENT</name>
<protein>
    <recommendedName>
        <fullName evidence="1">F-box domain-containing protein</fullName>
    </recommendedName>
</protein>
<organism evidence="2 3">
    <name type="scientific">Cinchona calisaya</name>
    <dbReference type="NCBI Taxonomy" id="153742"/>
    <lineage>
        <taxon>Eukaryota</taxon>
        <taxon>Viridiplantae</taxon>
        <taxon>Streptophyta</taxon>
        <taxon>Embryophyta</taxon>
        <taxon>Tracheophyta</taxon>
        <taxon>Spermatophyta</taxon>
        <taxon>Magnoliopsida</taxon>
        <taxon>eudicotyledons</taxon>
        <taxon>Gunneridae</taxon>
        <taxon>Pentapetalae</taxon>
        <taxon>asterids</taxon>
        <taxon>lamiids</taxon>
        <taxon>Gentianales</taxon>
        <taxon>Rubiaceae</taxon>
        <taxon>Cinchonoideae</taxon>
        <taxon>Cinchoneae</taxon>
        <taxon>Cinchona</taxon>
    </lineage>
</organism>
<dbReference type="NCBIfam" id="TIGR01640">
    <property type="entry name" value="F_box_assoc_1"/>
    <property type="match status" value="1"/>
</dbReference>
<evidence type="ECO:0000259" key="1">
    <source>
        <dbReference type="PROSITE" id="PS50181"/>
    </source>
</evidence>
<dbReference type="InterPro" id="IPR001810">
    <property type="entry name" value="F-box_dom"/>
</dbReference>
<dbReference type="Pfam" id="PF07734">
    <property type="entry name" value="FBA_1"/>
    <property type="match status" value="1"/>
</dbReference>
<dbReference type="InterPro" id="IPR006527">
    <property type="entry name" value="F-box-assoc_dom_typ1"/>
</dbReference>
<dbReference type="PANTHER" id="PTHR31672">
    <property type="entry name" value="BNACNNG10540D PROTEIN"/>
    <property type="match status" value="1"/>
</dbReference>
<dbReference type="InterPro" id="IPR036047">
    <property type="entry name" value="F-box-like_dom_sf"/>
</dbReference>
<evidence type="ECO:0000313" key="3">
    <source>
        <dbReference type="Proteomes" id="UP001630127"/>
    </source>
</evidence>
<evidence type="ECO:0000313" key="2">
    <source>
        <dbReference type="EMBL" id="KAL3516166.1"/>
    </source>
</evidence>
<dbReference type="CDD" id="cd22157">
    <property type="entry name" value="F-box_AtFBW1-like"/>
    <property type="match status" value="1"/>
</dbReference>
<dbReference type="EMBL" id="JBJUIK010000010">
    <property type="protein sequence ID" value="KAL3516166.1"/>
    <property type="molecule type" value="Genomic_DNA"/>
</dbReference>
<feature type="domain" description="F-box" evidence="1">
    <location>
        <begin position="1"/>
        <end position="45"/>
    </location>
</feature>
<dbReference type="Gene3D" id="1.20.1280.50">
    <property type="match status" value="1"/>
</dbReference>
<dbReference type="AlphaFoldDB" id="A0ABD2Z9L5"/>
<dbReference type="InterPro" id="IPR050796">
    <property type="entry name" value="SCF_F-box_component"/>
</dbReference>
<dbReference type="Proteomes" id="UP001630127">
    <property type="component" value="Unassembled WGS sequence"/>
</dbReference>
<gene>
    <name evidence="2" type="ORF">ACH5RR_023068</name>
</gene>
<accession>A0ABD2Z9L5</accession>
<reference evidence="2 3" key="1">
    <citation type="submission" date="2024-11" db="EMBL/GenBank/DDBJ databases">
        <title>A near-complete genome assembly of Cinchona calisaya.</title>
        <authorList>
            <person name="Lian D.C."/>
            <person name="Zhao X.W."/>
            <person name="Wei L."/>
        </authorList>
    </citation>
    <scope>NUCLEOTIDE SEQUENCE [LARGE SCALE GENOMIC DNA]</scope>
    <source>
        <tissue evidence="2">Nenye</tissue>
    </source>
</reference>
<dbReference type="PANTHER" id="PTHR31672:SF13">
    <property type="entry name" value="F-BOX PROTEIN CPR30-LIKE"/>
    <property type="match status" value="1"/>
</dbReference>
<keyword evidence="3" id="KW-1185">Reference proteome</keyword>
<dbReference type="Pfam" id="PF00646">
    <property type="entry name" value="F-box"/>
    <property type="match status" value="1"/>
</dbReference>